<organism evidence="1 2">
    <name type="scientific">Rhynchophorus ferrugineus</name>
    <name type="common">Red palm weevil</name>
    <name type="synonym">Curculio ferrugineus</name>
    <dbReference type="NCBI Taxonomy" id="354439"/>
    <lineage>
        <taxon>Eukaryota</taxon>
        <taxon>Metazoa</taxon>
        <taxon>Ecdysozoa</taxon>
        <taxon>Arthropoda</taxon>
        <taxon>Hexapoda</taxon>
        <taxon>Insecta</taxon>
        <taxon>Pterygota</taxon>
        <taxon>Neoptera</taxon>
        <taxon>Endopterygota</taxon>
        <taxon>Coleoptera</taxon>
        <taxon>Polyphaga</taxon>
        <taxon>Cucujiformia</taxon>
        <taxon>Curculionidae</taxon>
        <taxon>Dryophthorinae</taxon>
        <taxon>Rhynchophorus</taxon>
    </lineage>
</organism>
<accession>A0A834I4W2</accession>
<reference evidence="1" key="1">
    <citation type="submission" date="2020-08" db="EMBL/GenBank/DDBJ databases">
        <title>Genome sequencing and assembly of the red palm weevil Rhynchophorus ferrugineus.</title>
        <authorList>
            <person name="Dias G.B."/>
            <person name="Bergman C.M."/>
            <person name="Manee M."/>
        </authorList>
    </citation>
    <scope>NUCLEOTIDE SEQUENCE</scope>
    <source>
        <strain evidence="1">AA-2017</strain>
        <tissue evidence="1">Whole larva</tissue>
    </source>
</reference>
<keyword evidence="2" id="KW-1185">Reference proteome</keyword>
<protein>
    <submittedName>
        <fullName evidence="1">Uncharacterized protein</fullName>
    </submittedName>
</protein>
<name>A0A834I4W2_RHYFE</name>
<dbReference type="EMBL" id="JAACXV010013591">
    <property type="protein sequence ID" value="KAF7273019.1"/>
    <property type="molecule type" value="Genomic_DNA"/>
</dbReference>
<evidence type="ECO:0000313" key="2">
    <source>
        <dbReference type="Proteomes" id="UP000625711"/>
    </source>
</evidence>
<dbReference type="Proteomes" id="UP000625711">
    <property type="component" value="Unassembled WGS sequence"/>
</dbReference>
<evidence type="ECO:0000313" key="1">
    <source>
        <dbReference type="EMBL" id="KAF7273019.1"/>
    </source>
</evidence>
<sequence>MSTEDGEHSGSPKETYFMAGILLYYGRDAILRSVVMATDLPALPIREEKQRIRLSFLLEEHGRAKLRNIIKVVRFRSSDSEREKNLVGRVVIKN</sequence>
<comment type="caution">
    <text evidence="1">The sequence shown here is derived from an EMBL/GenBank/DDBJ whole genome shotgun (WGS) entry which is preliminary data.</text>
</comment>
<dbReference type="AlphaFoldDB" id="A0A834I4W2"/>
<proteinExistence type="predicted"/>
<gene>
    <name evidence="1" type="ORF">GWI33_014237</name>
</gene>